<keyword evidence="3" id="KW-1185">Reference proteome</keyword>
<comment type="caution">
    <text evidence="2">The sequence shown here is derived from an EMBL/GenBank/DDBJ whole genome shotgun (WGS) entry which is preliminary data.</text>
</comment>
<reference evidence="2" key="2">
    <citation type="journal article" date="2022" name="Microbiol. Resour. Announc.">
        <title>Whole-Genome Sequence of Entomortierella parvispora E1425, a Mucoromycotan Fungus Associated with Burkholderiaceae-Related Endosymbiotic Bacteria.</title>
        <authorList>
            <person name="Herlambang A."/>
            <person name="Guo Y."/>
            <person name="Takashima Y."/>
            <person name="Narisawa K."/>
            <person name="Ohta H."/>
            <person name="Nishizawa T."/>
        </authorList>
    </citation>
    <scope>NUCLEOTIDE SEQUENCE</scope>
    <source>
        <strain evidence="2">E1425</strain>
    </source>
</reference>
<dbReference type="AlphaFoldDB" id="A0A9P3HJS9"/>
<evidence type="ECO:0000256" key="1">
    <source>
        <dbReference type="SAM" id="MobiDB-lite"/>
    </source>
</evidence>
<feature type="compositionally biased region" description="Low complexity" evidence="1">
    <location>
        <begin position="388"/>
        <end position="404"/>
    </location>
</feature>
<evidence type="ECO:0000313" key="2">
    <source>
        <dbReference type="EMBL" id="GJJ78014.1"/>
    </source>
</evidence>
<feature type="compositionally biased region" description="Low complexity" evidence="1">
    <location>
        <begin position="649"/>
        <end position="678"/>
    </location>
</feature>
<feature type="compositionally biased region" description="Polar residues" evidence="1">
    <location>
        <begin position="583"/>
        <end position="597"/>
    </location>
</feature>
<accession>A0A9P3HJS9</accession>
<organism evidence="2 3">
    <name type="scientific">Entomortierella parvispora</name>
    <dbReference type="NCBI Taxonomy" id="205924"/>
    <lineage>
        <taxon>Eukaryota</taxon>
        <taxon>Fungi</taxon>
        <taxon>Fungi incertae sedis</taxon>
        <taxon>Mucoromycota</taxon>
        <taxon>Mortierellomycotina</taxon>
        <taxon>Mortierellomycetes</taxon>
        <taxon>Mortierellales</taxon>
        <taxon>Mortierellaceae</taxon>
        <taxon>Entomortierella</taxon>
    </lineage>
</organism>
<feature type="compositionally biased region" description="Polar residues" evidence="1">
    <location>
        <begin position="715"/>
        <end position="728"/>
    </location>
</feature>
<protein>
    <submittedName>
        <fullName evidence="2">Uncharacterized protein</fullName>
    </submittedName>
</protein>
<gene>
    <name evidence="2" type="ORF">EMPS_10373</name>
</gene>
<feature type="region of interest" description="Disordered" evidence="1">
    <location>
        <begin position="262"/>
        <end position="293"/>
    </location>
</feature>
<feature type="region of interest" description="Disordered" evidence="1">
    <location>
        <begin position="845"/>
        <end position="882"/>
    </location>
</feature>
<name>A0A9P3HJS9_9FUNG</name>
<feature type="region of interest" description="Disordered" evidence="1">
    <location>
        <begin position="366"/>
        <end position="421"/>
    </location>
</feature>
<dbReference type="Proteomes" id="UP000827284">
    <property type="component" value="Unassembled WGS sequence"/>
</dbReference>
<reference evidence="2" key="1">
    <citation type="submission" date="2021-11" db="EMBL/GenBank/DDBJ databases">
        <authorList>
            <person name="Herlambang A."/>
            <person name="Guo Y."/>
            <person name="Takashima Y."/>
            <person name="Nishizawa T."/>
        </authorList>
    </citation>
    <scope>NUCLEOTIDE SEQUENCE</scope>
    <source>
        <strain evidence="2">E1425</strain>
    </source>
</reference>
<feature type="compositionally biased region" description="Polar residues" evidence="1">
    <location>
        <begin position="80"/>
        <end position="91"/>
    </location>
</feature>
<dbReference type="EMBL" id="BQFW01000014">
    <property type="protein sequence ID" value="GJJ78014.1"/>
    <property type="molecule type" value="Genomic_DNA"/>
</dbReference>
<feature type="region of interest" description="Disordered" evidence="1">
    <location>
        <begin position="649"/>
        <end position="752"/>
    </location>
</feature>
<proteinExistence type="predicted"/>
<sequence length="1006" mass="108924">MPDYYDSWSANKRKKNPIRQQTRGSSARARRPHHPALDPSTSSFVADSITPLPLTASTVSFAPQSTSPPSPQPHQQNTTDSLSTESHSTVSHPILNPRVAVQGWRFSKNFFESSKKPVSYEADFDDVDEDEDDDDLDYEDDGVNAGQTAIENIASSQPSSIRIVPRFPSVIKNSHSSAGPAAQPTTRRSIFWPDFQSKKSTSVQKEHDVDHIEQLDNKREDESVSVFQGVTSQGLLAQSLPTLSNTDAALLKSDQSLDHPLSASTFSSSLNPPATGFGSSESAKRGTQRPRPWSQVIWESPVLGEPIESFQQTTYSTSKAEHSNPCTVDARSAGAYPALTKDLFTQATPTAKERVASKSVRIQIDPEVDSSRQPQTKPHSATGIRSISGGNSNLRGHLNLNNNHTLFPVSSGKREVSHSKKSNRLSLGSGFYASIEPVFLSNATPSTPKTKRNLVRLPARPQSVLIPAGAATNHLGNSQGGTKLVGPTLQPVPVEFSKRRRHQSQQLEMWREPLSVPIPWRHLSTLSANDNARTFHGLGSVPSAPLPVLKKGGLQSTTLEGSTSCSALTNAVVEKTASTNPLLQQLPSSKQGHQRNLVSHPVSRHISSSPPPASSNNRQSMYTPPRFLPALIESSSSFFFKKPRPAFAISSRSSSRDSTISDMSDSTSSSSSISSPSRAQGRTKMSPSSSSSSPFRHTLHFQTRKPLSGHRPRSHQTLATSPSPSMQLASSATAANTPPTTSNSLPATTTTTTSWKRDSSSILFPYSLVSYEIGGIVGGPPRNITQGSSAALAPGTTLPSGIIVSTEVPPALLAPDSPIRAIPAISFISPESYLGISDRHRSTCIYDSQGESDDGNESINEDETTEVEDDNEEEKKDDEDYEEGEYFVAGEEDEKGSNQFMQKSHVAVYEINARWGSRLMMVLVTIGGLVSVLGGGLCAEYHCQDLQFCEDNYQAHGNWCGPSGVDGAPYMLTVGLSMCIFGLYSLTYLRIPTSRLVGYSEIDQFF</sequence>
<feature type="region of interest" description="Disordered" evidence="1">
    <location>
        <begin position="583"/>
        <end position="622"/>
    </location>
</feature>
<dbReference type="OrthoDB" id="2442538at2759"/>
<feature type="compositionally biased region" description="Basic residues" evidence="1">
    <location>
        <begin position="697"/>
        <end position="714"/>
    </location>
</feature>
<feature type="compositionally biased region" description="Low complexity" evidence="1">
    <location>
        <begin position="729"/>
        <end position="752"/>
    </location>
</feature>
<evidence type="ECO:0000313" key="3">
    <source>
        <dbReference type="Proteomes" id="UP000827284"/>
    </source>
</evidence>
<feature type="compositionally biased region" description="Polar residues" evidence="1">
    <location>
        <begin position="371"/>
        <end position="385"/>
    </location>
</feature>
<feature type="region of interest" description="Disordered" evidence="1">
    <location>
        <begin position="1"/>
        <end position="94"/>
    </location>
</feature>
<feature type="compositionally biased region" description="Polar residues" evidence="1">
    <location>
        <begin position="262"/>
        <end position="281"/>
    </location>
</feature>
<feature type="compositionally biased region" description="Acidic residues" evidence="1">
    <location>
        <begin position="850"/>
        <end position="882"/>
    </location>
</feature>